<comment type="subcellular location">
    <subcellularLocation>
        <location evidence="1">Endoplasmic reticulum membrane</location>
        <topology evidence="1">Single-pass type II membrane protein</topology>
    </subcellularLocation>
</comment>
<reference evidence="11" key="1">
    <citation type="submission" date="2021-03" db="EMBL/GenBank/DDBJ databases">
        <authorList>
            <person name="Bekaert M."/>
        </authorList>
    </citation>
    <scope>NUCLEOTIDE SEQUENCE</scope>
</reference>
<dbReference type="EC" id="2.4.1.224" evidence="11"/>
<keyword evidence="3 11" id="KW-0808">Transferase</keyword>
<comment type="similarity">
    <text evidence="2">Belongs to the glycosyltransferase 47 family.</text>
</comment>
<protein>
    <submittedName>
        <fullName evidence="11">EXTL3</fullName>
        <ecNumber evidence="11">2.4.1.223</ecNumber>
        <ecNumber evidence="11">2.4.1.224</ecNumber>
    </submittedName>
</protein>
<dbReference type="EC" id="2.4.1.223" evidence="11"/>
<evidence type="ECO:0000256" key="1">
    <source>
        <dbReference type="ARBA" id="ARBA00004648"/>
    </source>
</evidence>
<feature type="domain" description="Exostosin GT47" evidence="9">
    <location>
        <begin position="1"/>
        <end position="78"/>
    </location>
</feature>
<dbReference type="InterPro" id="IPR004263">
    <property type="entry name" value="Exostosin"/>
</dbReference>
<keyword evidence="11" id="KW-0328">Glycosyltransferase</keyword>
<evidence type="ECO:0000256" key="5">
    <source>
        <dbReference type="ARBA" id="ARBA00022824"/>
    </source>
</evidence>
<dbReference type="Pfam" id="PF09258">
    <property type="entry name" value="Glyco_transf_64"/>
    <property type="match status" value="1"/>
</dbReference>
<dbReference type="Pfam" id="PF03016">
    <property type="entry name" value="Exostosin_GT47"/>
    <property type="match status" value="1"/>
</dbReference>
<evidence type="ECO:0000259" key="10">
    <source>
        <dbReference type="Pfam" id="PF09258"/>
    </source>
</evidence>
<evidence type="ECO:0000256" key="8">
    <source>
        <dbReference type="ARBA" id="ARBA00023157"/>
    </source>
</evidence>
<keyword evidence="5" id="KW-0256">Endoplasmic reticulum</keyword>
<dbReference type="Gene3D" id="3.90.550.10">
    <property type="entry name" value="Spore Coat Polysaccharide Biosynthesis Protein SpsA, Chain A"/>
    <property type="match status" value="1"/>
</dbReference>
<keyword evidence="12" id="KW-1185">Reference proteome</keyword>
<evidence type="ECO:0000259" key="9">
    <source>
        <dbReference type="Pfam" id="PF03016"/>
    </source>
</evidence>
<evidence type="ECO:0000256" key="2">
    <source>
        <dbReference type="ARBA" id="ARBA00010271"/>
    </source>
</evidence>
<comment type="caution">
    <text evidence="11">The sequence shown here is derived from an EMBL/GenBank/DDBJ whole genome shotgun (WGS) entry which is preliminary data.</text>
</comment>
<dbReference type="InterPro" id="IPR029044">
    <property type="entry name" value="Nucleotide-diphossugar_trans"/>
</dbReference>
<evidence type="ECO:0000313" key="12">
    <source>
        <dbReference type="Proteomes" id="UP000683360"/>
    </source>
</evidence>
<dbReference type="GO" id="GO:0050508">
    <property type="term" value="F:glucuronosyl-N-acetylglucosaminyl-proteoglycan 4-alpha-N-acetylglucosaminyltransferase activity"/>
    <property type="evidence" value="ECO:0007669"/>
    <property type="project" value="UniProtKB-EC"/>
</dbReference>
<accession>A0A8S3QVI5</accession>
<keyword evidence="7" id="KW-0472">Membrane</keyword>
<dbReference type="SUPFAM" id="SSF53448">
    <property type="entry name" value="Nucleotide-diphospho-sugar transferases"/>
    <property type="match status" value="1"/>
</dbReference>
<keyword evidence="6" id="KW-1133">Transmembrane helix</keyword>
<evidence type="ECO:0000256" key="7">
    <source>
        <dbReference type="ARBA" id="ARBA00023136"/>
    </source>
</evidence>
<dbReference type="Proteomes" id="UP000683360">
    <property type="component" value="Unassembled WGS sequence"/>
</dbReference>
<sequence length="343" mass="39823">MEVLKRSTFSLILPSNNISHKSTEIIQFRITEALKFGAIPVIFGDDLVLPFSEIFDWRNAAIIIPVSLIQDINLILKKYTVNTIMSMQHTGKLLYQAFSDYTYTLSLTLTVLKHRLGKETGYNNVTHPSRDRSYEQFTIVILVYDRIDTMLENVASLKGLQFLSKVIIIWNNPIYSSTLTWPEIGVPIHLIRPSRNSLNNRFLPYDIIQTDAILSLDDDCIMKHDDILLAFRVWKIERERIVGCPGRVHKWDAVRNEWNYSWQYSDLWKVSMVLTGAAFFHKYYAYVYSYVMQSAIREFVDENLNCEDIAMNFLVSHITQKPPIQVICVHVCFIGCMYVATIQ</sequence>
<dbReference type="PANTHER" id="PTHR48261">
    <property type="entry name" value="ACETYLGLUCOSAMINYLTRANSFERASE"/>
    <property type="match status" value="1"/>
</dbReference>
<gene>
    <name evidence="11" type="ORF">MEDL_13558</name>
</gene>
<dbReference type="OrthoDB" id="5954868at2759"/>
<name>A0A8S3QVI5_MYTED</name>
<evidence type="ECO:0000256" key="6">
    <source>
        <dbReference type="ARBA" id="ARBA00022989"/>
    </source>
</evidence>
<dbReference type="GO" id="GO:0015012">
    <property type="term" value="P:heparan sulfate proteoglycan biosynthetic process"/>
    <property type="evidence" value="ECO:0007669"/>
    <property type="project" value="UniProtKB-ARBA"/>
</dbReference>
<dbReference type="PANTHER" id="PTHR48261:SF4">
    <property type="entry name" value="EXOSTOSIN LIKE GLYCOSYLTRANSFERASE 3"/>
    <property type="match status" value="1"/>
</dbReference>
<dbReference type="AlphaFoldDB" id="A0A8S3QVI5"/>
<organism evidence="11 12">
    <name type="scientific">Mytilus edulis</name>
    <name type="common">Blue mussel</name>
    <dbReference type="NCBI Taxonomy" id="6550"/>
    <lineage>
        <taxon>Eukaryota</taxon>
        <taxon>Metazoa</taxon>
        <taxon>Spiralia</taxon>
        <taxon>Lophotrochozoa</taxon>
        <taxon>Mollusca</taxon>
        <taxon>Bivalvia</taxon>
        <taxon>Autobranchia</taxon>
        <taxon>Pteriomorphia</taxon>
        <taxon>Mytilida</taxon>
        <taxon>Mytiloidea</taxon>
        <taxon>Mytilidae</taxon>
        <taxon>Mytilinae</taxon>
        <taxon>Mytilus</taxon>
    </lineage>
</organism>
<keyword evidence="8" id="KW-1015">Disulfide bond</keyword>
<dbReference type="EMBL" id="CAJPWZ010000700">
    <property type="protein sequence ID" value="CAG2198826.1"/>
    <property type="molecule type" value="Genomic_DNA"/>
</dbReference>
<evidence type="ECO:0000313" key="11">
    <source>
        <dbReference type="EMBL" id="CAG2198826.1"/>
    </source>
</evidence>
<evidence type="ECO:0000256" key="3">
    <source>
        <dbReference type="ARBA" id="ARBA00022679"/>
    </source>
</evidence>
<dbReference type="InterPro" id="IPR040911">
    <property type="entry name" value="Exostosin_GT47"/>
</dbReference>
<feature type="domain" description="Glycosyl transferase 64" evidence="10">
    <location>
        <begin position="137"/>
        <end position="327"/>
    </location>
</feature>
<dbReference type="InterPro" id="IPR015338">
    <property type="entry name" value="GT64_dom"/>
</dbReference>
<proteinExistence type="inferred from homology"/>
<keyword evidence="4" id="KW-0812">Transmembrane</keyword>
<evidence type="ECO:0000256" key="4">
    <source>
        <dbReference type="ARBA" id="ARBA00022692"/>
    </source>
</evidence>
<dbReference type="GO" id="GO:0005789">
    <property type="term" value="C:endoplasmic reticulum membrane"/>
    <property type="evidence" value="ECO:0007669"/>
    <property type="project" value="UniProtKB-SubCell"/>
</dbReference>
<dbReference type="GO" id="GO:0001888">
    <property type="term" value="F:glucuronyl-galactosyl-proteoglycan 4-alpha-N-acetylglucosaminyltransferase activity"/>
    <property type="evidence" value="ECO:0007669"/>
    <property type="project" value="UniProtKB-EC"/>
</dbReference>